<dbReference type="GO" id="GO:0006508">
    <property type="term" value="P:proteolysis"/>
    <property type="evidence" value="ECO:0007669"/>
    <property type="project" value="InterPro"/>
</dbReference>
<dbReference type="EMBL" id="CABWIB010000001">
    <property type="protein sequence ID" value="VWL85231.1"/>
    <property type="molecule type" value="Genomic_DNA"/>
</dbReference>
<dbReference type="Gene3D" id="2.40.128.130">
    <property type="entry name" value="Autotransporter beta-domain"/>
    <property type="match status" value="1"/>
</dbReference>
<evidence type="ECO:0000313" key="3">
    <source>
        <dbReference type="EMBL" id="VWL85231.1"/>
    </source>
</evidence>
<gene>
    <name evidence="3" type="ORF">OMES3154_00514</name>
</gene>
<evidence type="ECO:0000313" key="4">
    <source>
        <dbReference type="Proteomes" id="UP000419017"/>
    </source>
</evidence>
<dbReference type="SUPFAM" id="SSF52743">
    <property type="entry name" value="Subtilisin-like"/>
    <property type="match status" value="1"/>
</dbReference>
<sequence>MKRIGIIIYTVIFIISCSSTEISTVTNFHSNSNSSTTYTNREIKWKHKEEKAVENADKDYKNPYKNHTFYNVDITSEYVDGKESKIKEDNTSQFIYSPSTNDVYIYEAVFESDYREIIDKSQEKMGKFDIKEIIENKKTSSKSSVDNIETIRAPFHARHVYFNFSNNNIASPYYSSKNDNTKTSVSGLYSITNNGNSLYSRVGIINMSFTDGRIDYSILNKYNKYKNQYLYNEKNKIINRYMSNLVFDKKYKNNLQLKIFALGNTYPDDLTPQHMITSIYSIMSPEMQKMSRSEVIVTKAAISYDVVNDKKNAKYYTPLFDDKKTLLPSPNRIIYEVDDKKYYAQDFSNQMDSQVIYLRSNTIAASPLIFIEKDIYSIAGVECENSKGLCDYINQYDIGSSFAAPKVTRVAYEIKKKYPFLTYHQVKQVILTTAKRDKTGYLSNNVGWGILDYAKAINGPSNFNAGLIDEQKFFLGMPDRIFDKEGNRYFYVDIPSGEYTFSNDITTGLAGDAYSSEVEEFYVGKDEKEGKKLQIPKVLDSEKLFYRNYQKAGLRKDGNGTLILTGLQDYDTKTQVLGGKLILKNDSRSKYEVFPESILEIDKENINIVNGIKSTGTVDFKTNTNVSQYLSKGKTILHTGKIVNANLFKTDGKIQVNKADISLEELKNGFNLVKSKNISISKLENTFLKPVINNNSLYGVIDTKNKKLAELSESELRNIPSYSINEGRFFSQFDKIVKEENPKALSLASNIINIKSDKKEIFSPIYNDYVSSIFEIKDDISSNVELNDLSGMIKDNKVSFRYLIANNIFEGDKYTKFSSLTNGVYLDYSKKLPNLIINPYLAYYYSKYEFKGDTDINSKNYKLGLMLNMYLNKAIISNNLGFSIIDTNLKRRLDEEILKVRNISYMISDKIKLAYNFEIGKFNIKPFVGYNLDLLKLSDVKEESKLGLNLVNNKLIKHSLEIGVNSSYRVNSTFNLNTGISYIEYINNDVKLNVNLLGMNENIQFVGRDILKRNLKFNFGFEKELIKKLRFKIDNEFDTNKKYRLNLEVNYSF</sequence>
<dbReference type="GO" id="GO:0004252">
    <property type="term" value="F:serine-type endopeptidase activity"/>
    <property type="evidence" value="ECO:0007669"/>
    <property type="project" value="InterPro"/>
</dbReference>
<dbReference type="Pfam" id="PF00082">
    <property type="entry name" value="Peptidase_S8"/>
    <property type="match status" value="1"/>
</dbReference>
<dbReference type="PROSITE" id="PS51257">
    <property type="entry name" value="PROKAR_LIPOPROTEIN"/>
    <property type="match status" value="1"/>
</dbReference>
<feature type="domain" description="Peptidase S8/S53" evidence="2">
    <location>
        <begin position="199"/>
        <end position="449"/>
    </location>
</feature>
<dbReference type="InterPro" id="IPR036709">
    <property type="entry name" value="Autotransporte_beta_dom_sf"/>
</dbReference>
<reference evidence="3 4" key="1">
    <citation type="submission" date="2019-10" db="EMBL/GenBank/DDBJ databases">
        <authorList>
            <person name="Blom J."/>
        </authorList>
    </citation>
    <scope>NUCLEOTIDE SEQUENCE [LARGE SCALE GENOMIC DNA]</scope>
    <source>
        <strain evidence="3 4">ES3154-GLU</strain>
    </source>
</reference>
<evidence type="ECO:0000259" key="2">
    <source>
        <dbReference type="Pfam" id="PF00082"/>
    </source>
</evidence>
<keyword evidence="1" id="KW-0732">Signal</keyword>
<protein>
    <submittedName>
        <fullName evidence="3">Outer membrane autotransporter barrel domain-containing protein</fullName>
    </submittedName>
</protein>
<dbReference type="AlphaFoldDB" id="A0A6I8MDR5"/>
<organism evidence="3 4">
    <name type="scientific">Oceanivirga miroungae</name>
    <dbReference type="NCBI Taxonomy" id="1130046"/>
    <lineage>
        <taxon>Bacteria</taxon>
        <taxon>Fusobacteriati</taxon>
        <taxon>Fusobacteriota</taxon>
        <taxon>Fusobacteriia</taxon>
        <taxon>Fusobacteriales</taxon>
        <taxon>Leptotrichiaceae</taxon>
        <taxon>Oceanivirga</taxon>
    </lineage>
</organism>
<keyword evidence="4" id="KW-1185">Reference proteome</keyword>
<dbReference type="InterPro" id="IPR000209">
    <property type="entry name" value="Peptidase_S8/S53_dom"/>
</dbReference>
<dbReference type="InterPro" id="IPR036852">
    <property type="entry name" value="Peptidase_S8/S53_dom_sf"/>
</dbReference>
<evidence type="ECO:0000256" key="1">
    <source>
        <dbReference type="ARBA" id="ARBA00022729"/>
    </source>
</evidence>
<dbReference type="Gene3D" id="3.40.50.200">
    <property type="entry name" value="Peptidase S8/S53 domain"/>
    <property type="match status" value="1"/>
</dbReference>
<name>A0A6I8MDR5_9FUSO</name>
<dbReference type="Proteomes" id="UP000419017">
    <property type="component" value="Unassembled WGS sequence"/>
</dbReference>
<accession>A0A6I8MDR5</accession>
<proteinExistence type="predicted"/>
<dbReference type="InterPro" id="IPR013425">
    <property type="entry name" value="Autotrns_rpt"/>
</dbReference>
<dbReference type="NCBIfam" id="TIGR02601">
    <property type="entry name" value="autotrns_rpt"/>
    <property type="match status" value="1"/>
</dbReference>
<dbReference type="RefSeq" id="WP_156683242.1">
    <property type="nucleotide sequence ID" value="NZ_CABWIB010000001.1"/>
</dbReference>